<dbReference type="RefSeq" id="XP_003035367.1">
    <property type="nucleotide sequence ID" value="XM_003035321.1"/>
</dbReference>
<dbReference type="Gene3D" id="3.40.50.12660">
    <property type="match status" value="1"/>
</dbReference>
<dbReference type="InterPro" id="IPR050452">
    <property type="entry name" value="Metacaspase"/>
</dbReference>
<dbReference type="EMBL" id="GL377303">
    <property type="protein sequence ID" value="EFJ00465.1"/>
    <property type="molecule type" value="Genomic_DNA"/>
</dbReference>
<keyword evidence="4" id="KW-1185">Reference proteome</keyword>
<organism evidence="4">
    <name type="scientific">Schizophyllum commune (strain H4-8 / FGSC 9210)</name>
    <name type="common">Split gill fungus</name>
    <dbReference type="NCBI Taxonomy" id="578458"/>
    <lineage>
        <taxon>Eukaryota</taxon>
        <taxon>Fungi</taxon>
        <taxon>Dikarya</taxon>
        <taxon>Basidiomycota</taxon>
        <taxon>Agaricomycotina</taxon>
        <taxon>Agaricomycetes</taxon>
        <taxon>Agaricomycetidae</taxon>
        <taxon>Agaricales</taxon>
        <taxon>Schizophyllaceae</taxon>
        <taxon>Schizophyllum</taxon>
    </lineage>
</organism>
<evidence type="ECO:0000313" key="3">
    <source>
        <dbReference type="EMBL" id="EFJ00465.1"/>
    </source>
</evidence>
<name>D8PT77_SCHCM</name>
<dbReference type="GO" id="GO:0004197">
    <property type="term" value="F:cysteine-type endopeptidase activity"/>
    <property type="evidence" value="ECO:0007669"/>
    <property type="project" value="InterPro"/>
</dbReference>
<sequence length="436" mass="50240">MSAPGVVHPAGVDVVNPASLHSRHSSWDIVRRVASHSRASSATSIERVPPSKWTPLRTVLSVLLQLFPRFHRPIRKRALLIGIAYQNRLNPDERLNGTHEDVDCLYELLINHYGFLPRDITVMKDADDVEDHLWPTEDNIRRELQALTRDCAPRDRFFFSYAGHASQKEERVKGSEIDGMDEFIVPYDASDFSGSKCILDDELRRYLVDPLKRRCRLVAVLDACHSATLLDLAHDRCIERDGWKGFVTTTVRWAWEHIAIAMGFPVPDPEASAAAQQAKREEMQDLLSQTLVPFIEKLLGPWRYCWGFCRRAVWPHEPYVLCFSACRDEQMTFEKRGFSMTKVLAKKLGKILPRLGSLTRNVRAEFTAVYEAKREKYETFLDRGVRRKHTLGIAYWILPESLRGEEAPPYMLPPPLAKLQLTSNLPRYTNLERFWI</sequence>
<accession>D8PT77</accession>
<dbReference type="Pfam" id="PF00656">
    <property type="entry name" value="Peptidase_C14"/>
    <property type="match status" value="1"/>
</dbReference>
<reference evidence="3 4" key="1">
    <citation type="journal article" date="2010" name="Nat. Biotechnol.">
        <title>Genome sequence of the model mushroom Schizophyllum commune.</title>
        <authorList>
            <person name="Ohm R.A."/>
            <person name="de Jong J.F."/>
            <person name="Lugones L.G."/>
            <person name="Aerts A."/>
            <person name="Kothe E."/>
            <person name="Stajich J.E."/>
            <person name="de Vries R.P."/>
            <person name="Record E."/>
            <person name="Levasseur A."/>
            <person name="Baker S.E."/>
            <person name="Bartholomew K.A."/>
            <person name="Coutinho P.M."/>
            <person name="Erdmann S."/>
            <person name="Fowler T.J."/>
            <person name="Gathman A.C."/>
            <person name="Lombard V."/>
            <person name="Henrissat B."/>
            <person name="Knabe N."/>
            <person name="Kuees U."/>
            <person name="Lilly W.W."/>
            <person name="Lindquist E."/>
            <person name="Lucas S."/>
            <person name="Magnuson J.K."/>
            <person name="Piumi F."/>
            <person name="Raudaskoski M."/>
            <person name="Salamov A."/>
            <person name="Schmutz J."/>
            <person name="Schwarze F.W.M.R."/>
            <person name="vanKuyk P.A."/>
            <person name="Horton J.S."/>
            <person name="Grigoriev I.V."/>
            <person name="Woesten H.A.B."/>
        </authorList>
    </citation>
    <scope>NUCLEOTIDE SEQUENCE [LARGE SCALE GENOMIC DNA]</scope>
    <source>
        <strain evidence="4">H4-8 / FGSC 9210</strain>
    </source>
</reference>
<evidence type="ECO:0000256" key="1">
    <source>
        <dbReference type="ARBA" id="ARBA00009005"/>
    </source>
</evidence>
<protein>
    <recommendedName>
        <fullName evidence="2">Peptidase C14 caspase domain-containing protein</fullName>
    </recommendedName>
</protein>
<dbReference type="PANTHER" id="PTHR48104:SF30">
    <property type="entry name" value="METACASPASE-1"/>
    <property type="match status" value="1"/>
</dbReference>
<dbReference type="GO" id="GO:0005737">
    <property type="term" value="C:cytoplasm"/>
    <property type="evidence" value="ECO:0007669"/>
    <property type="project" value="TreeGrafter"/>
</dbReference>
<dbReference type="OMA" id="ITMELLM"/>
<dbReference type="InterPro" id="IPR011600">
    <property type="entry name" value="Pept_C14_caspase"/>
</dbReference>
<comment type="similarity">
    <text evidence="1">Belongs to the peptidase C14B family.</text>
</comment>
<dbReference type="VEuPathDB" id="FungiDB:SCHCODRAFT_02484153"/>
<proteinExistence type="inferred from homology"/>
<dbReference type="InParanoid" id="D8PT77"/>
<dbReference type="PANTHER" id="PTHR48104">
    <property type="entry name" value="METACASPASE-4"/>
    <property type="match status" value="1"/>
</dbReference>
<dbReference type="GO" id="GO:0006508">
    <property type="term" value="P:proteolysis"/>
    <property type="evidence" value="ECO:0007669"/>
    <property type="project" value="InterPro"/>
</dbReference>
<dbReference type="Proteomes" id="UP000007431">
    <property type="component" value="Unassembled WGS sequence"/>
</dbReference>
<gene>
    <name evidence="3" type="ORF">SCHCODRAFT_105996</name>
</gene>
<dbReference type="KEGG" id="scm:SCHCO_02484153"/>
<feature type="domain" description="Peptidase C14 caspase" evidence="2">
    <location>
        <begin position="75"/>
        <end position="371"/>
    </location>
</feature>
<dbReference type="GeneID" id="9597179"/>
<dbReference type="eggNOG" id="KOG1546">
    <property type="taxonomic scope" value="Eukaryota"/>
</dbReference>
<feature type="non-terminal residue" evidence="3">
    <location>
        <position position="436"/>
    </location>
</feature>
<dbReference type="OrthoDB" id="2863655at2759"/>
<evidence type="ECO:0000259" key="2">
    <source>
        <dbReference type="Pfam" id="PF00656"/>
    </source>
</evidence>
<evidence type="ECO:0000313" key="4">
    <source>
        <dbReference type="Proteomes" id="UP000007431"/>
    </source>
</evidence>
<dbReference type="AlphaFoldDB" id="D8PT77"/>
<dbReference type="HOGENOM" id="CLU_628755_0_0_1"/>